<keyword evidence="2" id="KW-1185">Reference proteome</keyword>
<comment type="caution">
    <text evidence="1">The sequence shown here is derived from an EMBL/GenBank/DDBJ whole genome shotgun (WGS) entry which is preliminary data.</text>
</comment>
<dbReference type="AlphaFoldDB" id="A0A433D3P2"/>
<reference evidence="1 2" key="1">
    <citation type="journal article" date="2018" name="New Phytol.">
        <title>Phylogenomics of Endogonaceae and evolution of mycorrhizas within Mucoromycota.</title>
        <authorList>
            <person name="Chang Y."/>
            <person name="Desiro A."/>
            <person name="Na H."/>
            <person name="Sandor L."/>
            <person name="Lipzen A."/>
            <person name="Clum A."/>
            <person name="Barry K."/>
            <person name="Grigoriev I.V."/>
            <person name="Martin F.M."/>
            <person name="Stajich J.E."/>
            <person name="Smith M.E."/>
            <person name="Bonito G."/>
            <person name="Spatafora J.W."/>
        </authorList>
    </citation>
    <scope>NUCLEOTIDE SEQUENCE [LARGE SCALE GENOMIC DNA]</scope>
    <source>
        <strain evidence="1 2">GMNB39</strain>
    </source>
</reference>
<organism evidence="1 2">
    <name type="scientific">Jimgerdemannia flammicorona</name>
    <dbReference type="NCBI Taxonomy" id="994334"/>
    <lineage>
        <taxon>Eukaryota</taxon>
        <taxon>Fungi</taxon>
        <taxon>Fungi incertae sedis</taxon>
        <taxon>Mucoromycota</taxon>
        <taxon>Mucoromycotina</taxon>
        <taxon>Endogonomycetes</taxon>
        <taxon>Endogonales</taxon>
        <taxon>Endogonaceae</taxon>
        <taxon>Jimgerdemannia</taxon>
    </lineage>
</organism>
<sequence length="59" mass="6180">MPTRKVVWNAASHPPSGTGWPFKLLMGRGGRGIYGAVTGSELGEEIGTMDGCLCASRNT</sequence>
<gene>
    <name evidence="1" type="ORF">BC936DRAFT_148119</name>
</gene>
<protein>
    <submittedName>
        <fullName evidence="1">Uncharacterized protein</fullName>
    </submittedName>
</protein>
<proteinExistence type="predicted"/>
<accession>A0A433D3P2</accession>
<name>A0A433D3P2_9FUNG</name>
<evidence type="ECO:0000313" key="2">
    <source>
        <dbReference type="Proteomes" id="UP000268093"/>
    </source>
</evidence>
<evidence type="ECO:0000313" key="1">
    <source>
        <dbReference type="EMBL" id="RUP45477.1"/>
    </source>
</evidence>
<dbReference type="Proteomes" id="UP000268093">
    <property type="component" value="Unassembled WGS sequence"/>
</dbReference>
<dbReference type="EMBL" id="RBNI01007219">
    <property type="protein sequence ID" value="RUP45477.1"/>
    <property type="molecule type" value="Genomic_DNA"/>
</dbReference>